<feature type="domain" description="KANL3/Tex30 alpha/beta hydrolase-like" evidence="1">
    <location>
        <begin position="15"/>
        <end position="224"/>
    </location>
</feature>
<keyword evidence="3" id="KW-1185">Reference proteome</keyword>
<reference evidence="2 3" key="1">
    <citation type="submission" date="2024-09" db="EMBL/GenBank/DDBJ databases">
        <authorList>
            <person name="Sun Q."/>
            <person name="Mori K."/>
        </authorList>
    </citation>
    <scope>NUCLEOTIDE SEQUENCE [LARGE SCALE GENOMIC DNA]</scope>
    <source>
        <strain evidence="2 3">KCTC 23315</strain>
    </source>
</reference>
<comment type="caution">
    <text evidence="2">The sequence shown here is derived from an EMBL/GenBank/DDBJ whole genome shotgun (WGS) entry which is preliminary data.</text>
</comment>
<dbReference type="Proteomes" id="UP001589813">
    <property type="component" value="Unassembled WGS sequence"/>
</dbReference>
<evidence type="ECO:0000259" key="1">
    <source>
        <dbReference type="Pfam" id="PF20408"/>
    </source>
</evidence>
<dbReference type="EMBL" id="JBHLXP010000001">
    <property type="protein sequence ID" value="MFC0047865.1"/>
    <property type="molecule type" value="Genomic_DNA"/>
</dbReference>
<accession>A0ABV6BAH6</accession>
<dbReference type="PANTHER" id="PTHR13136:SF11">
    <property type="entry name" value="TESTIS-EXPRESSED PROTEIN 30"/>
    <property type="match status" value="1"/>
</dbReference>
<dbReference type="Pfam" id="PF20408">
    <property type="entry name" value="Abhydrolase_11"/>
    <property type="match status" value="1"/>
</dbReference>
<name>A0ABV6BAH6_9GAMM</name>
<protein>
    <submittedName>
        <fullName evidence="2">Alpha/beta family hydrolase</fullName>
    </submittedName>
</protein>
<dbReference type="Gene3D" id="3.40.50.1820">
    <property type="entry name" value="alpha/beta hydrolase"/>
    <property type="match status" value="1"/>
</dbReference>
<dbReference type="SUPFAM" id="SSF53474">
    <property type="entry name" value="alpha/beta-Hydrolases"/>
    <property type="match status" value="1"/>
</dbReference>
<gene>
    <name evidence="2" type="ORF">ACFFJP_06155</name>
</gene>
<sequence length="245" mass="25546">MTILVYPAATQPTLARLLLLHGAGASVQSAFFQQLIPLLTAVGIEVHAANFAYMAKTMAGQRQVAPKAEKLVAELEAMIQSLSQTENGAALAAEQVPLWLAGKSLGGRVVSLYLAGAEVAPQVAGGLVFGYPLCPPAKAKDPVKAAQVTLLRSSFLQQLQRPLLICQGSRDAFGSAADLQKAGVGQAAPDSSLDFVPATVLELALADHDFTLPKSQARQTATAPHAAFLQAVTAAAEFIRSQHAV</sequence>
<dbReference type="InterPro" id="IPR046879">
    <property type="entry name" value="KANL3/Tex30_Abhydrolase"/>
</dbReference>
<proteinExistence type="predicted"/>
<dbReference type="GO" id="GO:0016787">
    <property type="term" value="F:hydrolase activity"/>
    <property type="evidence" value="ECO:0007669"/>
    <property type="project" value="UniProtKB-KW"/>
</dbReference>
<keyword evidence="2" id="KW-0378">Hydrolase</keyword>
<evidence type="ECO:0000313" key="2">
    <source>
        <dbReference type="EMBL" id="MFC0047865.1"/>
    </source>
</evidence>
<evidence type="ECO:0000313" key="3">
    <source>
        <dbReference type="Proteomes" id="UP001589813"/>
    </source>
</evidence>
<dbReference type="RefSeq" id="WP_377241504.1">
    <property type="nucleotide sequence ID" value="NZ_JBHLXP010000001.1"/>
</dbReference>
<dbReference type="PANTHER" id="PTHR13136">
    <property type="entry name" value="TESTIS DEVELOPMENT PROTEIN PRTD"/>
    <property type="match status" value="1"/>
</dbReference>
<dbReference type="InterPro" id="IPR026555">
    <property type="entry name" value="NSL3/Tex30"/>
</dbReference>
<organism evidence="2 3">
    <name type="scientific">Rheinheimera tilapiae</name>
    <dbReference type="NCBI Taxonomy" id="875043"/>
    <lineage>
        <taxon>Bacteria</taxon>
        <taxon>Pseudomonadati</taxon>
        <taxon>Pseudomonadota</taxon>
        <taxon>Gammaproteobacteria</taxon>
        <taxon>Chromatiales</taxon>
        <taxon>Chromatiaceae</taxon>
        <taxon>Rheinheimera</taxon>
    </lineage>
</organism>
<dbReference type="InterPro" id="IPR029058">
    <property type="entry name" value="AB_hydrolase_fold"/>
</dbReference>